<dbReference type="SUPFAM" id="SSF55729">
    <property type="entry name" value="Acyl-CoA N-acyltransferases (Nat)"/>
    <property type="match status" value="1"/>
</dbReference>
<dbReference type="Gene3D" id="3.40.630.30">
    <property type="match status" value="1"/>
</dbReference>
<dbReference type="Proteomes" id="UP000092321">
    <property type="component" value="Unassembled WGS sequence"/>
</dbReference>
<comment type="caution">
    <text evidence="5">The sequence shown here is derived from an EMBL/GenBank/DDBJ whole genome shotgun (WGS) entry which is preliminary data.</text>
</comment>
<evidence type="ECO:0000256" key="1">
    <source>
        <dbReference type="ARBA" id="ARBA00022679"/>
    </source>
</evidence>
<dbReference type="Pfam" id="PF00583">
    <property type="entry name" value="Acetyltransf_1"/>
    <property type="match status" value="1"/>
</dbReference>
<sequence>MTIQAISKQQITNVETKYSVKNLKDAPQEHQLEISSNIIRLINENLSEPYSVYVYIYFLKNFSELCYYIEDCSKSKEIIACIIGKYDEHKSTKMRGYIGMLVVKESKRGESMGKYLIHKILNKFMELKCDDVILETQCNNTSALSLYKKFGFVCLKKYKNYYNENETGRDAFMLILGLTPKAGKRGVFLRQELLDQ</sequence>
<dbReference type="GO" id="GO:0031417">
    <property type="term" value="C:NatC complex"/>
    <property type="evidence" value="ECO:0007669"/>
    <property type="project" value="TreeGrafter"/>
</dbReference>
<proteinExistence type="inferred from homology"/>
<keyword evidence="6" id="KW-1185">Reference proteome</keyword>
<evidence type="ECO:0000313" key="5">
    <source>
        <dbReference type="EMBL" id="OBA26687.1"/>
    </source>
</evidence>
<dbReference type="InterPro" id="IPR000182">
    <property type="entry name" value="GNAT_dom"/>
</dbReference>
<evidence type="ECO:0000259" key="4">
    <source>
        <dbReference type="PROSITE" id="PS51186"/>
    </source>
</evidence>
<accession>A0A1B7TD93</accession>
<keyword evidence="1 5" id="KW-0808">Transferase</keyword>
<dbReference type="EMBL" id="LXPE01000014">
    <property type="protein sequence ID" value="OBA26687.1"/>
    <property type="molecule type" value="Genomic_DNA"/>
</dbReference>
<dbReference type="PANTHER" id="PTHR45896:SF1">
    <property type="entry name" value="N-ALPHA-ACETYLTRANSFERASE 30"/>
    <property type="match status" value="1"/>
</dbReference>
<dbReference type="InterPro" id="IPR044542">
    <property type="entry name" value="NAA30-like"/>
</dbReference>
<dbReference type="AlphaFoldDB" id="A0A1B7TD93"/>
<evidence type="ECO:0000256" key="2">
    <source>
        <dbReference type="ARBA" id="ARBA00023315"/>
    </source>
</evidence>
<feature type="domain" description="N-acetyltransferase" evidence="4">
    <location>
        <begin position="21"/>
        <end position="179"/>
    </location>
</feature>
<dbReference type="PANTHER" id="PTHR45896">
    <property type="entry name" value="N-ALPHA-ACETYLTRANSFERASE 30"/>
    <property type="match status" value="1"/>
</dbReference>
<evidence type="ECO:0000256" key="3">
    <source>
        <dbReference type="ARBA" id="ARBA00024025"/>
    </source>
</evidence>
<dbReference type="OrthoDB" id="249099at2759"/>
<reference evidence="6" key="1">
    <citation type="journal article" date="2016" name="Proc. Natl. Acad. Sci. U.S.A.">
        <title>Comparative genomics of biotechnologically important yeasts.</title>
        <authorList>
            <person name="Riley R."/>
            <person name="Haridas S."/>
            <person name="Wolfe K.H."/>
            <person name="Lopes M.R."/>
            <person name="Hittinger C.T."/>
            <person name="Goeker M."/>
            <person name="Salamov A.A."/>
            <person name="Wisecaver J.H."/>
            <person name="Long T.M."/>
            <person name="Calvey C.H."/>
            <person name="Aerts A.L."/>
            <person name="Barry K.W."/>
            <person name="Choi C."/>
            <person name="Clum A."/>
            <person name="Coughlan A.Y."/>
            <person name="Deshpande S."/>
            <person name="Douglass A.P."/>
            <person name="Hanson S.J."/>
            <person name="Klenk H.-P."/>
            <person name="LaButti K.M."/>
            <person name="Lapidus A."/>
            <person name="Lindquist E.A."/>
            <person name="Lipzen A.M."/>
            <person name="Meier-Kolthoff J.P."/>
            <person name="Ohm R.A."/>
            <person name="Otillar R.P."/>
            <person name="Pangilinan J.L."/>
            <person name="Peng Y."/>
            <person name="Rokas A."/>
            <person name="Rosa C.A."/>
            <person name="Scheuner C."/>
            <person name="Sibirny A.A."/>
            <person name="Slot J.C."/>
            <person name="Stielow J.B."/>
            <person name="Sun H."/>
            <person name="Kurtzman C.P."/>
            <person name="Blackwell M."/>
            <person name="Grigoriev I.V."/>
            <person name="Jeffries T.W."/>
        </authorList>
    </citation>
    <scope>NUCLEOTIDE SEQUENCE [LARGE SCALE GENOMIC DNA]</scope>
    <source>
        <strain evidence="6">NRRL Y-1626</strain>
    </source>
</reference>
<dbReference type="PROSITE" id="PS51186">
    <property type="entry name" value="GNAT"/>
    <property type="match status" value="1"/>
</dbReference>
<protein>
    <submittedName>
        <fullName evidence="5">Acyl-CoA N-acyltransferase</fullName>
    </submittedName>
</protein>
<keyword evidence="2 5" id="KW-0012">Acyltransferase</keyword>
<evidence type="ECO:0000313" key="6">
    <source>
        <dbReference type="Proteomes" id="UP000092321"/>
    </source>
</evidence>
<dbReference type="CDD" id="cd04301">
    <property type="entry name" value="NAT_SF"/>
    <property type="match status" value="1"/>
</dbReference>
<dbReference type="GO" id="GO:0004596">
    <property type="term" value="F:protein-N-terminal amino-acid acetyltransferase activity"/>
    <property type="evidence" value="ECO:0007669"/>
    <property type="project" value="InterPro"/>
</dbReference>
<dbReference type="InterPro" id="IPR016181">
    <property type="entry name" value="Acyl_CoA_acyltransferase"/>
</dbReference>
<organism evidence="5 6">
    <name type="scientific">Hanseniaspora valbyensis NRRL Y-1626</name>
    <dbReference type="NCBI Taxonomy" id="766949"/>
    <lineage>
        <taxon>Eukaryota</taxon>
        <taxon>Fungi</taxon>
        <taxon>Dikarya</taxon>
        <taxon>Ascomycota</taxon>
        <taxon>Saccharomycotina</taxon>
        <taxon>Saccharomycetes</taxon>
        <taxon>Saccharomycodales</taxon>
        <taxon>Saccharomycodaceae</taxon>
        <taxon>Hanseniaspora</taxon>
    </lineage>
</organism>
<gene>
    <name evidence="5" type="ORF">HANVADRAFT_75449</name>
</gene>
<comment type="similarity">
    <text evidence="3">Belongs to the acetyltransferase family. MAK3 subfamily.</text>
</comment>
<name>A0A1B7TD93_9ASCO</name>